<gene>
    <name evidence="3" type="primary">spaB2</name>
    <name evidence="3" type="ordered locus">COCOR_05225</name>
</gene>
<sequence>MSTNHSRPPSKAPTYAASGFFALRTPLLPFDTLVDWGQDLSAWRLPEGQRADALGEERARLRERLRGWVEEPVVREALFLASPGLEESIPVWLESPDSEWGQKVERGLVRYLSRMAGRATPFGLFAAHSVGSLGGKARLRVPERSAVRKHTRLDMDYVCALVEHVRREPEVMRALRYVPNTSLYRTPTELRYLEMRQRGRERSYGLVAVEPTPYLDATLERARAGATLEALAQALVELDAEIPLEDARLYTVDLVEAQLLVPTWAPNLTGPEPVPFLLAGAAGIPALAPVRERLSAVQSLLADLDAAPPGASPASYRHVARTLEALPVPVELPRLFQVDSVRPAADLSLPPRVASELLRAVEVLRRITPERSEQDPLVRFRERFAARYEGRSVPLLEALDEERGIGFVADPRPGGGTGPLVKGLGLRSPRGAEPAGLDTRARHLLRRLQEVSAARAHELVLTEEDLRAMEAETPRRLANAFGVVSTLIADSAEAVDRGDFRILFENIHVAGAMYMGRFCHGDPELEARVREHLRAEEALRPDAVFAEIVHLPQGRMGNVVCRPALRRHDLVFLGQSGVPEEDRIDVADLRLSLEGHRLVLRSERLGREVVPRLTNAHNYVGYGLSLYRFLCMLQSEGGERGMRFLWGPLDAASFLPRVRYGRTVLALACWNLPSALLQAWGKLQGAARFDAVQRYRQEARLPRWVCLREGDNQLPVDLDNVLSVETLVHTVKERPLAVLEELYPGPEGLCVEGGDGRYVHEVVVPFVREPSPVAPPLPELAPALSAQVARRFPPGSEWLYLKLYTGTATADRLLRGGLGDTVRQVLASGAVDRWFFIRYGDPDFHLRLRFQGDPARLESQVWPVLRSACADLLDEGTGWKLQLDTYEREVERYGGPVGVVLSEAFFSVDSDATLDLLRTCEGDAGADLRWRLVLKGLDLLLTDLGLPLDAKARVAERARDGFASEFKPGKVLETQLSARFRAERPKLEALLDATPATEGPWREGLTVLQQRTERLATVGREFQAAEREGRLTMPVEALATSLMHMHVNRVLPDDARAHELVLYDFLARLYRSRLARG</sequence>
<accession>H8MUA1</accession>
<dbReference type="KEGG" id="ccx:COCOR_05225"/>
<protein>
    <submittedName>
        <fullName evidence="3">Lanthionine biosynthesis protein LanB</fullName>
    </submittedName>
</protein>
<evidence type="ECO:0000259" key="2">
    <source>
        <dbReference type="Pfam" id="PF14028"/>
    </source>
</evidence>
<dbReference type="HOGENOM" id="CLU_010573_0_0_7"/>
<evidence type="ECO:0000259" key="1">
    <source>
        <dbReference type="Pfam" id="PF04738"/>
    </source>
</evidence>
<dbReference type="AlphaFoldDB" id="H8MUA1"/>
<feature type="domain" description="Lantibiotic dehydratase N-terminal" evidence="1">
    <location>
        <begin position="71"/>
        <end position="727"/>
    </location>
</feature>
<dbReference type="Pfam" id="PF04738">
    <property type="entry name" value="Lant_dehydr_N"/>
    <property type="match status" value="1"/>
</dbReference>
<dbReference type="EMBL" id="CP003389">
    <property type="protein sequence ID" value="AFE10374.1"/>
    <property type="molecule type" value="Genomic_DNA"/>
</dbReference>
<organism evidence="3 4">
    <name type="scientific">Corallococcus coralloides (strain ATCC 25202 / DSM 2259 / NBRC 100086 / M2)</name>
    <name type="common">Myxococcus coralloides</name>
    <dbReference type="NCBI Taxonomy" id="1144275"/>
    <lineage>
        <taxon>Bacteria</taxon>
        <taxon>Pseudomonadati</taxon>
        <taxon>Myxococcota</taxon>
        <taxon>Myxococcia</taxon>
        <taxon>Myxococcales</taxon>
        <taxon>Cystobacterineae</taxon>
        <taxon>Myxococcaceae</taxon>
        <taxon>Corallococcus</taxon>
    </lineage>
</organism>
<dbReference type="Pfam" id="PF14028">
    <property type="entry name" value="Lant_dehydr_C"/>
    <property type="match status" value="1"/>
</dbReference>
<dbReference type="Proteomes" id="UP000007587">
    <property type="component" value="Chromosome"/>
</dbReference>
<proteinExistence type="predicted"/>
<dbReference type="InParanoid" id="H8MUA1"/>
<reference evidence="4" key="2">
    <citation type="submission" date="2012-03" db="EMBL/GenBank/DDBJ databases">
        <title>Genome sequence of the fruiting myxobacterium Corallococcus coralloides DSM 2259.</title>
        <authorList>
            <person name="Huntley S."/>
            <person name="Zhang Y."/>
            <person name="Treuner-Lange A."/>
            <person name="Sensen C.W."/>
            <person name="Sogaard-Andersen L."/>
        </authorList>
    </citation>
    <scope>NUCLEOTIDE SEQUENCE [LARGE SCALE GENOMIC DNA]</scope>
    <source>
        <strain evidence="4">ATCC 25202 / DSM 2259 / NBRC 100086 / M2</strain>
    </source>
</reference>
<name>H8MUA1_CORCM</name>
<dbReference type="OrthoDB" id="1273722at2"/>
<dbReference type="NCBIfam" id="TIGR03891">
    <property type="entry name" value="thiopep_ocin"/>
    <property type="match status" value="1"/>
</dbReference>
<dbReference type="STRING" id="1144275.COCOR_05225"/>
<dbReference type="InterPro" id="IPR006827">
    <property type="entry name" value="Lant_deHydtase_N"/>
</dbReference>
<dbReference type="eggNOG" id="ENOG502Z81U">
    <property type="taxonomic scope" value="Bacteria"/>
</dbReference>
<keyword evidence="4" id="KW-1185">Reference proteome</keyword>
<evidence type="ECO:0000313" key="3">
    <source>
        <dbReference type="EMBL" id="AFE10374.1"/>
    </source>
</evidence>
<reference evidence="3 4" key="1">
    <citation type="journal article" date="2012" name="J. Bacteriol.">
        <title>Complete Genome Sequence of the Fruiting Myxobacterium Corallococcus coralloides DSM 2259.</title>
        <authorList>
            <person name="Huntley S."/>
            <person name="Zhang Y."/>
            <person name="Treuner-Lange A."/>
            <person name="Kneip S."/>
            <person name="Sensen C.W."/>
            <person name="Sogaard-Andersen L."/>
        </authorList>
    </citation>
    <scope>NUCLEOTIDE SEQUENCE [LARGE SCALE GENOMIC DNA]</scope>
    <source>
        <strain evidence="4">ATCC 25202 / DSM 2259 / NBRC 100086 / M2</strain>
    </source>
</reference>
<evidence type="ECO:0000313" key="4">
    <source>
        <dbReference type="Proteomes" id="UP000007587"/>
    </source>
</evidence>
<feature type="domain" description="Thiopeptide-type bacteriocin biosynthesis" evidence="2">
    <location>
        <begin position="798"/>
        <end position="1070"/>
    </location>
</feature>
<dbReference type="InterPro" id="IPR023809">
    <property type="entry name" value="Thiopep_bacteriocin_synth_dom"/>
</dbReference>